<name>A0A2S0UMH9_9RHOB</name>
<dbReference type="RefSeq" id="WP_108435835.1">
    <property type="nucleotide sequence ID" value="NZ_CP028918.1"/>
</dbReference>
<dbReference type="OrthoDB" id="7864204at2"/>
<keyword evidence="1" id="KW-1133">Transmembrane helix</keyword>
<dbReference type="Proteomes" id="UP000244496">
    <property type="component" value="Chromosome"/>
</dbReference>
<keyword evidence="3" id="KW-1185">Reference proteome</keyword>
<proteinExistence type="predicted"/>
<protein>
    <submittedName>
        <fullName evidence="2">Uncharacterized protein</fullName>
    </submittedName>
</protein>
<feature type="transmembrane region" description="Helical" evidence="1">
    <location>
        <begin position="30"/>
        <end position="46"/>
    </location>
</feature>
<feature type="transmembrane region" description="Helical" evidence="1">
    <location>
        <begin position="53"/>
        <end position="74"/>
    </location>
</feature>
<accession>A0A2S0UMH9</accession>
<keyword evidence="1" id="KW-0472">Membrane</keyword>
<dbReference type="AlphaFoldDB" id="A0A2S0UMH9"/>
<dbReference type="EMBL" id="CP028918">
    <property type="protein sequence ID" value="AWB49017.1"/>
    <property type="molecule type" value="Genomic_DNA"/>
</dbReference>
<evidence type="ECO:0000256" key="1">
    <source>
        <dbReference type="SAM" id="Phobius"/>
    </source>
</evidence>
<reference evidence="2 3" key="1">
    <citation type="submission" date="2018-04" db="EMBL/GenBank/DDBJ databases">
        <title>Genome sequencing of Gemmobacter.</title>
        <authorList>
            <person name="Yi H."/>
            <person name="Baek M.-G."/>
        </authorList>
    </citation>
    <scope>NUCLEOTIDE SEQUENCE [LARGE SCALE GENOMIC DNA]</scope>
    <source>
        <strain evidence="2 3">HYN0069</strain>
    </source>
</reference>
<gene>
    <name evidence="2" type="ORF">HYN69_11345</name>
</gene>
<sequence>MPPTLAAPARPVTIPVLGHLARDIGRDVNVVFYLLAIFVTAMVLAVKTFGLAALVLTAVAAVPVVFILLLWVTLP</sequence>
<evidence type="ECO:0000313" key="2">
    <source>
        <dbReference type="EMBL" id="AWB49017.1"/>
    </source>
</evidence>
<keyword evidence="1" id="KW-0812">Transmembrane</keyword>
<evidence type="ECO:0000313" key="3">
    <source>
        <dbReference type="Proteomes" id="UP000244496"/>
    </source>
</evidence>
<dbReference type="KEGG" id="geh:HYN69_11345"/>
<organism evidence="2 3">
    <name type="scientific">Paragemmobacter aquarius</name>
    <dbReference type="NCBI Taxonomy" id="2169400"/>
    <lineage>
        <taxon>Bacteria</taxon>
        <taxon>Pseudomonadati</taxon>
        <taxon>Pseudomonadota</taxon>
        <taxon>Alphaproteobacteria</taxon>
        <taxon>Rhodobacterales</taxon>
        <taxon>Paracoccaceae</taxon>
        <taxon>Paragemmobacter</taxon>
    </lineage>
</organism>